<dbReference type="AlphaFoldDB" id="A0AA39UIK0"/>
<name>A0AA39UIK0_9AGAR</name>
<evidence type="ECO:0000313" key="2">
    <source>
        <dbReference type="EMBL" id="KAK0489043.1"/>
    </source>
</evidence>
<proteinExistence type="predicted"/>
<evidence type="ECO:0000256" key="1">
    <source>
        <dbReference type="SAM" id="MobiDB-lite"/>
    </source>
</evidence>
<sequence>MFVPFITTQMQRRAGGGGGGGGGSAGGGSKGGSGSTSKSGSGTGSGSKGSNGGSSSGSSGSSSSGKASSVSTGGTSQAASSYSKGGGSTSTIPSGQLFAGRSIGGGTREQVFGTKSGYPGIPGRGVAGRGFPFYFWPVVWGGAAGVGTATYLHSDEYGLPDNSSRPGGPMVSVTFDSSAGDSSIFHVVSDNTTVTSLISDITGNCSSLLNASSTITTDAYNASNASAPQPEQVIQYYRASSVYLTLDGYNNTAVFESENTTDVPLPAWVNTTVIDCLNQTIGAAVPLVDANTSSSSSSSIYSSPTGGFPYSNDATVITYSPGALTLSGGSSSTIPSGQLFAGRPQGGATRSQVYGTSIYGSGYPGIVGRGVAGRGFPFYYWPLVWGGIAGHGAASYLHDNEYGLPNNSSRPGGVMMSATFPASSGNATFHVVADNSTVASLITDIRNNCSSVINTSSVSGAPIAFNDSDTSTPKPEQALQFYRASSVALTVDGYNNTGALDDSGNTPDTPVPSWVDTNALNCLNYTIGAAVPLVDGADAHLTNPCLRFLALAWALYYFCSFF</sequence>
<feature type="region of interest" description="Disordered" evidence="1">
    <location>
        <begin position="1"/>
        <end position="103"/>
    </location>
</feature>
<keyword evidence="3" id="KW-1185">Reference proteome</keyword>
<protein>
    <submittedName>
        <fullName evidence="2">Uncharacterized protein</fullName>
    </submittedName>
</protein>
<evidence type="ECO:0000313" key="3">
    <source>
        <dbReference type="Proteomes" id="UP001175227"/>
    </source>
</evidence>
<gene>
    <name evidence="2" type="ORF">IW261DRAFT_1325958</name>
</gene>
<organism evidence="2 3">
    <name type="scientific">Armillaria novae-zelandiae</name>
    <dbReference type="NCBI Taxonomy" id="153914"/>
    <lineage>
        <taxon>Eukaryota</taxon>
        <taxon>Fungi</taxon>
        <taxon>Dikarya</taxon>
        <taxon>Basidiomycota</taxon>
        <taxon>Agaricomycotina</taxon>
        <taxon>Agaricomycetes</taxon>
        <taxon>Agaricomycetidae</taxon>
        <taxon>Agaricales</taxon>
        <taxon>Marasmiineae</taxon>
        <taxon>Physalacriaceae</taxon>
        <taxon>Armillaria</taxon>
    </lineage>
</organism>
<comment type="caution">
    <text evidence="2">The sequence shown here is derived from an EMBL/GenBank/DDBJ whole genome shotgun (WGS) entry which is preliminary data.</text>
</comment>
<dbReference type="EMBL" id="JAUEPR010000002">
    <property type="protein sequence ID" value="KAK0489043.1"/>
    <property type="molecule type" value="Genomic_DNA"/>
</dbReference>
<dbReference type="Proteomes" id="UP001175227">
    <property type="component" value="Unassembled WGS sequence"/>
</dbReference>
<feature type="compositionally biased region" description="Gly residues" evidence="1">
    <location>
        <begin position="41"/>
        <end position="55"/>
    </location>
</feature>
<accession>A0AA39UIK0</accession>
<feature type="compositionally biased region" description="Polar residues" evidence="1">
    <location>
        <begin position="1"/>
        <end position="11"/>
    </location>
</feature>
<reference evidence="2" key="1">
    <citation type="submission" date="2023-06" db="EMBL/GenBank/DDBJ databases">
        <authorList>
            <consortium name="Lawrence Berkeley National Laboratory"/>
            <person name="Ahrendt S."/>
            <person name="Sahu N."/>
            <person name="Indic B."/>
            <person name="Wong-Bajracharya J."/>
            <person name="Merenyi Z."/>
            <person name="Ke H.-M."/>
            <person name="Monk M."/>
            <person name="Kocsube S."/>
            <person name="Drula E."/>
            <person name="Lipzen A."/>
            <person name="Balint B."/>
            <person name="Henrissat B."/>
            <person name="Andreopoulos B."/>
            <person name="Martin F.M."/>
            <person name="Harder C.B."/>
            <person name="Rigling D."/>
            <person name="Ford K.L."/>
            <person name="Foster G.D."/>
            <person name="Pangilinan J."/>
            <person name="Papanicolaou A."/>
            <person name="Barry K."/>
            <person name="LaButti K."/>
            <person name="Viragh M."/>
            <person name="Koriabine M."/>
            <person name="Yan M."/>
            <person name="Riley R."/>
            <person name="Champramary S."/>
            <person name="Plett K.L."/>
            <person name="Tsai I.J."/>
            <person name="Slot J."/>
            <person name="Sipos G."/>
            <person name="Plett J."/>
            <person name="Nagy L.G."/>
            <person name="Grigoriev I.V."/>
        </authorList>
    </citation>
    <scope>NUCLEOTIDE SEQUENCE</scope>
    <source>
        <strain evidence="2">ICMP 16352</strain>
    </source>
</reference>
<feature type="compositionally biased region" description="Gly residues" evidence="1">
    <location>
        <begin position="14"/>
        <end position="34"/>
    </location>
</feature>
<feature type="compositionally biased region" description="Low complexity" evidence="1">
    <location>
        <begin position="56"/>
        <end position="83"/>
    </location>
</feature>